<proteinExistence type="inferred from homology"/>
<dbReference type="GO" id="GO:0015740">
    <property type="term" value="P:C4-dicarboxylate transport"/>
    <property type="evidence" value="ECO:0007669"/>
    <property type="project" value="TreeGrafter"/>
</dbReference>
<evidence type="ECO:0000256" key="7">
    <source>
        <dbReference type="ARBA" id="ARBA00023136"/>
    </source>
</evidence>
<dbReference type="AlphaFoldDB" id="A0A1I3IB48"/>
<accession>A0A1I3IB48</accession>
<keyword evidence="3" id="KW-1003">Cell membrane</keyword>
<dbReference type="InterPro" id="IPR055348">
    <property type="entry name" value="DctQ"/>
</dbReference>
<evidence type="ECO:0000256" key="3">
    <source>
        <dbReference type="ARBA" id="ARBA00022475"/>
    </source>
</evidence>
<comment type="similarity">
    <text evidence="8 9">Belongs to the TRAP transporter small permease family.</text>
</comment>
<evidence type="ECO:0000256" key="8">
    <source>
        <dbReference type="ARBA" id="ARBA00038436"/>
    </source>
</evidence>
<dbReference type="InterPro" id="IPR007387">
    <property type="entry name" value="TRAP_DctQ"/>
</dbReference>
<dbReference type="STRING" id="1121003.SAMN03080618_00492"/>
<evidence type="ECO:0000256" key="9">
    <source>
        <dbReference type="RuleBase" id="RU369079"/>
    </source>
</evidence>
<dbReference type="PANTHER" id="PTHR35011">
    <property type="entry name" value="2,3-DIKETO-L-GULONATE TRAP TRANSPORTER SMALL PERMEASE PROTEIN YIAM"/>
    <property type="match status" value="1"/>
</dbReference>
<protein>
    <recommendedName>
        <fullName evidence="9">TRAP transporter small permease protein</fullName>
    </recommendedName>
</protein>
<name>A0A1I3IB48_9HYPH</name>
<reference evidence="12" key="1">
    <citation type="submission" date="2016-10" db="EMBL/GenBank/DDBJ databases">
        <authorList>
            <person name="Varghese N."/>
            <person name="Submissions S."/>
        </authorList>
    </citation>
    <scope>NUCLEOTIDE SEQUENCE [LARGE SCALE GENOMIC DNA]</scope>
    <source>
        <strain evidence="12">DSM 21857</strain>
    </source>
</reference>
<comment type="subunit">
    <text evidence="9">The complex comprises the extracytoplasmic solute receptor protein and the two transmembrane proteins.</text>
</comment>
<keyword evidence="2 9" id="KW-0813">Transport</keyword>
<feature type="transmembrane region" description="Helical" evidence="9">
    <location>
        <begin position="49"/>
        <end position="66"/>
    </location>
</feature>
<evidence type="ECO:0000256" key="4">
    <source>
        <dbReference type="ARBA" id="ARBA00022519"/>
    </source>
</evidence>
<evidence type="ECO:0000313" key="12">
    <source>
        <dbReference type="Proteomes" id="UP000242763"/>
    </source>
</evidence>
<comment type="function">
    <text evidence="9">Part of the tripartite ATP-independent periplasmic (TRAP) transport system.</text>
</comment>
<evidence type="ECO:0000256" key="5">
    <source>
        <dbReference type="ARBA" id="ARBA00022692"/>
    </source>
</evidence>
<organism evidence="11 12">
    <name type="scientific">Aquamicrobium aerolatum DSM 21857</name>
    <dbReference type="NCBI Taxonomy" id="1121003"/>
    <lineage>
        <taxon>Bacteria</taxon>
        <taxon>Pseudomonadati</taxon>
        <taxon>Pseudomonadota</taxon>
        <taxon>Alphaproteobacteria</taxon>
        <taxon>Hyphomicrobiales</taxon>
        <taxon>Phyllobacteriaceae</taxon>
        <taxon>Aerobium</taxon>
    </lineage>
</organism>
<feature type="transmembrane region" description="Helical" evidence="9">
    <location>
        <begin position="129"/>
        <end position="149"/>
    </location>
</feature>
<dbReference type="PANTHER" id="PTHR35011:SF2">
    <property type="entry name" value="2,3-DIKETO-L-GULONATE TRAP TRANSPORTER SMALL PERMEASE PROTEIN YIAM"/>
    <property type="match status" value="1"/>
</dbReference>
<gene>
    <name evidence="11" type="ORF">SAMN03080618_00492</name>
</gene>
<feature type="transmembrane region" description="Helical" evidence="9">
    <location>
        <begin position="12"/>
        <end position="29"/>
    </location>
</feature>
<dbReference type="Pfam" id="PF04290">
    <property type="entry name" value="DctQ"/>
    <property type="match status" value="1"/>
</dbReference>
<feature type="transmembrane region" description="Helical" evidence="9">
    <location>
        <begin position="87"/>
        <end position="109"/>
    </location>
</feature>
<dbReference type="OrthoDB" id="7843639at2"/>
<dbReference type="GO" id="GO:0005886">
    <property type="term" value="C:plasma membrane"/>
    <property type="evidence" value="ECO:0007669"/>
    <property type="project" value="UniProtKB-SubCell"/>
</dbReference>
<evidence type="ECO:0000256" key="1">
    <source>
        <dbReference type="ARBA" id="ARBA00004429"/>
    </source>
</evidence>
<feature type="domain" description="Tripartite ATP-independent periplasmic transporters DctQ component" evidence="10">
    <location>
        <begin position="22"/>
        <end position="154"/>
    </location>
</feature>
<evidence type="ECO:0000256" key="6">
    <source>
        <dbReference type="ARBA" id="ARBA00022989"/>
    </source>
</evidence>
<evidence type="ECO:0000259" key="10">
    <source>
        <dbReference type="Pfam" id="PF04290"/>
    </source>
</evidence>
<dbReference type="GO" id="GO:0022857">
    <property type="term" value="F:transmembrane transporter activity"/>
    <property type="evidence" value="ECO:0007669"/>
    <property type="project" value="UniProtKB-UniRule"/>
</dbReference>
<dbReference type="RefSeq" id="WP_091518159.1">
    <property type="nucleotide sequence ID" value="NZ_FORF01000002.1"/>
</dbReference>
<keyword evidence="7 9" id="KW-0472">Membrane</keyword>
<keyword evidence="4 9" id="KW-0997">Cell inner membrane</keyword>
<dbReference type="Proteomes" id="UP000242763">
    <property type="component" value="Unassembled WGS sequence"/>
</dbReference>
<sequence>MKALNALRIMERVTVVTIFLVMVTLYFVNVMSRQVGGTFATNFAWIEEAVRLMSLFLVFFGLGLALEQGRQVGVYSWRDRIAKRLGLPIRKLIDVVAVLFCVYLAWLGYGMTVFVYSTGQISPTLNMPIFWIYLAPTIGFLLLALRYALSLFGVIDRYSAQDGGH</sequence>
<evidence type="ECO:0000313" key="11">
    <source>
        <dbReference type="EMBL" id="SFI45162.1"/>
    </source>
</evidence>
<keyword evidence="6 9" id="KW-1133">Transmembrane helix</keyword>
<evidence type="ECO:0000256" key="2">
    <source>
        <dbReference type="ARBA" id="ARBA00022448"/>
    </source>
</evidence>
<keyword evidence="12" id="KW-1185">Reference proteome</keyword>
<comment type="subcellular location">
    <subcellularLocation>
        <location evidence="1 9">Cell inner membrane</location>
        <topology evidence="1 9">Multi-pass membrane protein</topology>
    </subcellularLocation>
</comment>
<keyword evidence="5 9" id="KW-0812">Transmembrane</keyword>
<dbReference type="EMBL" id="FORF01000002">
    <property type="protein sequence ID" value="SFI45162.1"/>
    <property type="molecule type" value="Genomic_DNA"/>
</dbReference>